<evidence type="ECO:0000259" key="10">
    <source>
        <dbReference type="PROSITE" id="PS50262"/>
    </source>
</evidence>
<feature type="transmembrane region" description="Helical" evidence="9">
    <location>
        <begin position="830"/>
        <end position="849"/>
    </location>
</feature>
<comment type="caution">
    <text evidence="11">The sequence shown here is derived from an EMBL/GenBank/DDBJ whole genome shotgun (WGS) entry which is preliminary data.</text>
</comment>
<feature type="transmembrane region" description="Helical" evidence="9">
    <location>
        <begin position="69"/>
        <end position="90"/>
    </location>
</feature>
<keyword evidence="6 9" id="KW-0472">Membrane</keyword>
<dbReference type="InterPro" id="IPR000276">
    <property type="entry name" value="GPCR_Rhodpsn"/>
</dbReference>
<evidence type="ECO:0000256" key="5">
    <source>
        <dbReference type="ARBA" id="ARBA00023040"/>
    </source>
</evidence>
<evidence type="ECO:0000256" key="4">
    <source>
        <dbReference type="ARBA" id="ARBA00022989"/>
    </source>
</evidence>
<dbReference type="InterPro" id="IPR050569">
    <property type="entry name" value="TAAR"/>
</dbReference>
<sequence length="1052" mass="121991">MFYFKTIPVPVPLIWLTIISEFPPRVLLTLCFASMIFHVRRHDRSARTLAKQLRFNHQMSFKILHDRSAVIMMGLVIGMFLVCYGMHLTWRCVLKKITKTKVHRWCDTQVLIGLNFLVSRHEIRMETGFWILGLVLSFLAITGNGFIIFLVCSRRNLRTKTNAFIVSLAVADFCVGLSVVPSLFACDVTSTCDWPQVFLSWKDVVRWLFSYLSVLNLCSLVLDRYIAIVKPFKYLTFMSRSRVIQVITSCWIASFTLVAFKTALRLCCETPLTSIVAVVVLMISMEIVPCVLQILCFVSMLIHVRKQDRSACNLGRISFKTHNEKSAVIMMGIVIGVFVVCYGIYLRCSLVVLSDTKASCKDDQYKIPVLVLNSAINPMSYAFFKRDIKKEFKRLISQVVFFKRKSFYKNFVKRVFFPQLNCLKKRSDINFSFLPLVRMETWFWILGWVLSFLAITGNGFTIFLVCSRRNLRTKTNAFIVSLAVADFCVGLSVVPSLFACDVTNTCYWPKVFPSWKDVVRWLFSYLSVLNLCSLVLDRYIAIVKPFKYITFMTRSRVIQVITTCWIASFTLVAFKTALRLCCETPLTSIVAVVVLMIFMEIVPCVLQVLCFASMLLHVWKHDRSTRTLAKQLRFNHRVSFKTHHEKSAVIMMGIVIGVFVVCYGIYLRCSLLVVFDTNASCNDEQYKIPVLVLNSAINPLSYAFFKRDIKKEFKRLIILDRFTAIIHPLRYITLMTRPRIIQVISFSWVLPVSFNVLKVILYTFYFKTLPVPFIWLSIIFFEFLASVVLMLFFVSMIFHVRRHGRLARIVAEQLRFNHQMSFKIHHERSAVIMMGLVIGVFLVCYGMYLRCSFTILFHTTSCKDENYKIPFLVLNSAINPLVYTFFKRDIKKEFKRLLGPMETWFWILGWFLSFQTIIRNGFTIFLVCSRRNLRTETNAFIVSLAVADFCVGLSVIPSLFFCDITNTCYWSQHLLSWSSWVNIIRWLLSNKSVVNLCVLVLDRFIAIVHPLKYINFRLAVELSQLFSSLGLYQLPFLCFISKQYLSLCHLFG</sequence>
<feature type="transmembrane region" description="Helical" evidence="9">
    <location>
        <begin position="129"/>
        <end position="151"/>
    </location>
</feature>
<dbReference type="Pfam" id="PF00001">
    <property type="entry name" value="7tm_1"/>
    <property type="match status" value="4"/>
</dbReference>
<feature type="transmembrane region" description="Helical" evidence="9">
    <location>
        <begin position="477"/>
        <end position="498"/>
    </location>
</feature>
<feature type="transmembrane region" description="Helical" evidence="9">
    <location>
        <begin position="589"/>
        <end position="616"/>
    </location>
</feature>
<keyword evidence="12" id="KW-1185">Reference proteome</keyword>
<evidence type="ECO:0000256" key="2">
    <source>
        <dbReference type="ARBA" id="ARBA00022475"/>
    </source>
</evidence>
<keyword evidence="3 9" id="KW-0812">Transmembrane</keyword>
<dbReference type="CDD" id="cd00637">
    <property type="entry name" value="7tm_classA_rhodopsin-like"/>
    <property type="match status" value="1"/>
</dbReference>
<proteinExistence type="predicted"/>
<gene>
    <name evidence="11" type="ORF">PLOB_00023211</name>
</gene>
<feature type="transmembrane region" description="Helical" evidence="9">
    <location>
        <begin position="204"/>
        <end position="222"/>
    </location>
</feature>
<dbReference type="Proteomes" id="UP001159405">
    <property type="component" value="Unassembled WGS sequence"/>
</dbReference>
<evidence type="ECO:0000256" key="7">
    <source>
        <dbReference type="ARBA" id="ARBA00023170"/>
    </source>
</evidence>
<dbReference type="PANTHER" id="PTHR24249:SF372">
    <property type="entry name" value="G-PROTEIN COUPLED RECEPTORS FAMILY 1 PROFILE DOMAIN-CONTAINING PROTEIN"/>
    <property type="match status" value="1"/>
</dbReference>
<evidence type="ECO:0000256" key="8">
    <source>
        <dbReference type="ARBA" id="ARBA00023224"/>
    </source>
</evidence>
<dbReference type="PRINTS" id="PR00237">
    <property type="entry name" value="GPCRRHODOPSN"/>
</dbReference>
<comment type="subcellular location">
    <subcellularLocation>
        <location evidence="1">Cell membrane</location>
        <topology evidence="1">Multi-pass membrane protein</topology>
    </subcellularLocation>
</comment>
<protein>
    <recommendedName>
        <fullName evidence="10">G-protein coupled receptors family 1 profile domain-containing protein</fullName>
    </recommendedName>
</protein>
<feature type="transmembrane region" description="Helical" evidence="9">
    <location>
        <begin position="686"/>
        <end position="705"/>
    </location>
</feature>
<dbReference type="PROSITE" id="PS50262">
    <property type="entry name" value="G_PROTEIN_RECEP_F1_2"/>
    <property type="match status" value="4"/>
</dbReference>
<feature type="transmembrane region" description="Helical" evidence="9">
    <location>
        <begin position="325"/>
        <end position="345"/>
    </location>
</feature>
<organism evidence="11 12">
    <name type="scientific">Porites lobata</name>
    <dbReference type="NCBI Taxonomy" id="104759"/>
    <lineage>
        <taxon>Eukaryota</taxon>
        <taxon>Metazoa</taxon>
        <taxon>Cnidaria</taxon>
        <taxon>Anthozoa</taxon>
        <taxon>Hexacorallia</taxon>
        <taxon>Scleractinia</taxon>
        <taxon>Fungiina</taxon>
        <taxon>Poritidae</taxon>
        <taxon>Porites</taxon>
    </lineage>
</organism>
<dbReference type="SUPFAM" id="SSF81321">
    <property type="entry name" value="Family A G protein-coupled receptor-like"/>
    <property type="match status" value="4"/>
</dbReference>
<feature type="transmembrane region" description="Helical" evidence="9">
    <location>
        <begin position="647"/>
        <end position="666"/>
    </location>
</feature>
<keyword evidence="8" id="KW-0807">Transducer</keyword>
<feature type="transmembrane region" description="Helical" evidence="9">
    <location>
        <begin position="740"/>
        <end position="761"/>
    </location>
</feature>
<keyword evidence="7" id="KW-0675">Receptor</keyword>
<feature type="transmembrane region" description="Helical" evidence="9">
    <location>
        <begin position="939"/>
        <end position="962"/>
    </location>
</feature>
<accession>A0ABN8RS87</accession>
<feature type="transmembrane region" description="Helical" evidence="9">
    <location>
        <begin position="869"/>
        <end position="886"/>
    </location>
</feature>
<feature type="transmembrane region" description="Helical" evidence="9">
    <location>
        <begin position="163"/>
        <end position="184"/>
    </location>
</feature>
<evidence type="ECO:0000256" key="9">
    <source>
        <dbReference type="SAM" id="Phobius"/>
    </source>
</evidence>
<dbReference type="SMART" id="SM01381">
    <property type="entry name" value="7TM_GPCR_Srsx"/>
    <property type="match status" value="1"/>
</dbReference>
<dbReference type="Gene3D" id="1.20.1070.10">
    <property type="entry name" value="Rhodopsin 7-helix transmembrane proteins"/>
    <property type="match status" value="4"/>
</dbReference>
<name>A0ABN8RS87_9CNID</name>
<feature type="transmembrane region" description="Helical" evidence="9">
    <location>
        <begin position="773"/>
        <end position="798"/>
    </location>
</feature>
<feature type="domain" description="G-protein coupled receptors family 1 profile" evidence="10">
    <location>
        <begin position="457"/>
        <end position="702"/>
    </location>
</feature>
<evidence type="ECO:0000313" key="11">
    <source>
        <dbReference type="EMBL" id="CAH3180248.1"/>
    </source>
</evidence>
<dbReference type="PANTHER" id="PTHR24249">
    <property type="entry name" value="HISTAMINE RECEPTOR-RELATED G-PROTEIN COUPLED RECEPTOR"/>
    <property type="match status" value="1"/>
</dbReference>
<feature type="transmembrane region" description="Helical" evidence="9">
    <location>
        <begin position="243"/>
        <end position="263"/>
    </location>
</feature>
<keyword evidence="5" id="KW-0297">G-protein coupled receptor</keyword>
<feature type="transmembrane region" description="Helical" evidence="9">
    <location>
        <begin position="557"/>
        <end position="577"/>
    </location>
</feature>
<evidence type="ECO:0000256" key="6">
    <source>
        <dbReference type="ARBA" id="ARBA00023136"/>
    </source>
</evidence>
<feature type="transmembrane region" description="Helical" evidence="9">
    <location>
        <begin position="518"/>
        <end position="536"/>
    </location>
</feature>
<evidence type="ECO:0000313" key="12">
    <source>
        <dbReference type="Proteomes" id="UP001159405"/>
    </source>
</evidence>
<feature type="transmembrane region" description="Helical" evidence="9">
    <location>
        <begin position="275"/>
        <end position="304"/>
    </location>
</feature>
<keyword evidence="4 9" id="KW-1133">Transmembrane helix</keyword>
<reference evidence="11 12" key="1">
    <citation type="submission" date="2022-05" db="EMBL/GenBank/DDBJ databases">
        <authorList>
            <consortium name="Genoscope - CEA"/>
            <person name="William W."/>
        </authorList>
    </citation>
    <scope>NUCLEOTIDE SEQUENCE [LARGE SCALE GENOMIC DNA]</scope>
</reference>
<feature type="transmembrane region" description="Helical" evidence="9">
    <location>
        <begin position="442"/>
        <end position="465"/>
    </location>
</feature>
<feature type="domain" description="G-protein coupled receptors family 1 profile" evidence="10">
    <location>
        <begin position="919"/>
        <end position="1052"/>
    </location>
</feature>
<keyword evidence="2" id="KW-1003">Cell membrane</keyword>
<dbReference type="InterPro" id="IPR017452">
    <property type="entry name" value="GPCR_Rhodpsn_7TM"/>
</dbReference>
<dbReference type="EMBL" id="CALNXK010000272">
    <property type="protein sequence ID" value="CAH3180248.1"/>
    <property type="molecule type" value="Genomic_DNA"/>
</dbReference>
<feature type="domain" description="G-protein coupled receptors family 1 profile" evidence="10">
    <location>
        <begin position="716"/>
        <end position="883"/>
    </location>
</feature>
<evidence type="ECO:0000256" key="1">
    <source>
        <dbReference type="ARBA" id="ARBA00004651"/>
    </source>
</evidence>
<evidence type="ECO:0000256" key="3">
    <source>
        <dbReference type="ARBA" id="ARBA00022692"/>
    </source>
</evidence>
<feature type="transmembrane region" description="Helical" evidence="9">
    <location>
        <begin position="907"/>
        <end position="927"/>
    </location>
</feature>
<feature type="domain" description="G-protein coupled receptors family 1 profile" evidence="10">
    <location>
        <begin position="143"/>
        <end position="381"/>
    </location>
</feature>
<feature type="transmembrane region" description="Helical" evidence="9">
    <location>
        <begin position="12"/>
        <end position="37"/>
    </location>
</feature>